<dbReference type="EMBL" id="KI395019">
    <property type="protein sequence ID" value="ERM99401.1"/>
    <property type="molecule type" value="Genomic_DNA"/>
</dbReference>
<evidence type="ECO:0000313" key="3">
    <source>
        <dbReference type="Proteomes" id="UP000017836"/>
    </source>
</evidence>
<dbReference type="Gramene" id="ERM99401">
    <property type="protein sequence ID" value="ERM99401"/>
    <property type="gene ID" value="AMTR_s00131p00039190"/>
</dbReference>
<accession>W1NR27</accession>
<dbReference type="HOGENOM" id="CLU_2486371_0_0_1"/>
<keyword evidence="3" id="KW-1185">Reference proteome</keyword>
<proteinExistence type="predicted"/>
<gene>
    <name evidence="2" type="ORF">AMTR_s00131p00039190</name>
</gene>
<evidence type="ECO:0000313" key="2">
    <source>
        <dbReference type="EMBL" id="ERM99401.1"/>
    </source>
</evidence>
<sequence length="87" mass="9754">MDHRRYLPMAFRLFKRPSFSKPGHPSNALGALNTNIISMQARSNGWAICCCEAKARGQGKSCQSQQTTTRKQEARSKKQEARSKGAR</sequence>
<dbReference type="Proteomes" id="UP000017836">
    <property type="component" value="Unassembled WGS sequence"/>
</dbReference>
<feature type="region of interest" description="Disordered" evidence="1">
    <location>
        <begin position="55"/>
        <end position="87"/>
    </location>
</feature>
<evidence type="ECO:0000256" key="1">
    <source>
        <dbReference type="SAM" id="MobiDB-lite"/>
    </source>
</evidence>
<feature type="compositionally biased region" description="Polar residues" evidence="1">
    <location>
        <begin position="60"/>
        <end position="69"/>
    </location>
</feature>
<organism evidence="2 3">
    <name type="scientific">Amborella trichopoda</name>
    <dbReference type="NCBI Taxonomy" id="13333"/>
    <lineage>
        <taxon>Eukaryota</taxon>
        <taxon>Viridiplantae</taxon>
        <taxon>Streptophyta</taxon>
        <taxon>Embryophyta</taxon>
        <taxon>Tracheophyta</taxon>
        <taxon>Spermatophyta</taxon>
        <taxon>Magnoliopsida</taxon>
        <taxon>Amborellales</taxon>
        <taxon>Amborellaceae</taxon>
        <taxon>Amborella</taxon>
    </lineage>
</organism>
<dbReference type="AlphaFoldDB" id="W1NR27"/>
<name>W1NR27_AMBTC</name>
<feature type="compositionally biased region" description="Basic and acidic residues" evidence="1">
    <location>
        <begin position="70"/>
        <end position="87"/>
    </location>
</feature>
<reference evidence="3" key="1">
    <citation type="journal article" date="2013" name="Science">
        <title>The Amborella genome and the evolution of flowering plants.</title>
        <authorList>
            <consortium name="Amborella Genome Project"/>
        </authorList>
    </citation>
    <scope>NUCLEOTIDE SEQUENCE [LARGE SCALE GENOMIC DNA]</scope>
</reference>
<protein>
    <submittedName>
        <fullName evidence="2">Uncharacterized protein</fullName>
    </submittedName>
</protein>